<dbReference type="InterPro" id="IPR050090">
    <property type="entry name" value="Tyrosine_recombinase_XerCD"/>
</dbReference>
<keyword evidence="7" id="KW-1185">Reference proteome</keyword>
<dbReference type="AlphaFoldDB" id="A0A6J5DPU0"/>
<evidence type="ECO:0000256" key="3">
    <source>
        <dbReference type="ARBA" id="ARBA00023172"/>
    </source>
</evidence>
<dbReference type="GO" id="GO:0005737">
    <property type="term" value="C:cytoplasm"/>
    <property type="evidence" value="ECO:0007669"/>
    <property type="project" value="UniProtKB-SubCell"/>
</dbReference>
<evidence type="ECO:0000256" key="2">
    <source>
        <dbReference type="ARBA" id="ARBA00022908"/>
    </source>
</evidence>
<protein>
    <submittedName>
        <fullName evidence="6">Tyrosine recombinase XerC</fullName>
    </submittedName>
</protein>
<dbReference type="SUPFAM" id="SSF56349">
    <property type="entry name" value="DNA breaking-rejoining enzymes"/>
    <property type="match status" value="1"/>
</dbReference>
<dbReference type="InterPro" id="IPR013762">
    <property type="entry name" value="Integrase-like_cat_sf"/>
</dbReference>
<dbReference type="EMBL" id="CADIKH010000011">
    <property type="protein sequence ID" value="CAB3755953.1"/>
    <property type="molecule type" value="Genomic_DNA"/>
</dbReference>
<sequence length="296" mass="32977">MMRSPTGRSFAGQHRANAGSDRRGRDKAWNGWPYSGPLSTRSAAYALTVLAALFRWLVEQRYVLANPFAGVRVRGRVKTGLDVTRGFTEGEWLLLRTIADGLEWSYGWSEAAAQRLRFLLDFGYATGLRVSELTGATLGGIRVDEHGDHWLHLVGKGCKTGKVTLPALARMALDQYLAQRRLPVTRERWDPATVILASLREDGAGIETTRLGRVLRRFFALVAGSIKDERPAMAEKLRRASPHWMRHAHASHALARGAELIMVRDNLRWSAQALAIAATWPSTRPQECTNFTSQCS</sequence>
<reference evidence="6 7" key="1">
    <citation type="submission" date="2020-04" db="EMBL/GenBank/DDBJ databases">
        <authorList>
            <person name="De Canck E."/>
        </authorList>
    </citation>
    <scope>NUCLEOTIDE SEQUENCE [LARGE SCALE GENOMIC DNA]</scope>
    <source>
        <strain evidence="6 7">LMG 29542</strain>
    </source>
</reference>
<accession>A0A6J5DPU0</accession>
<keyword evidence="2" id="KW-0229">DNA integration</keyword>
<evidence type="ECO:0000313" key="7">
    <source>
        <dbReference type="Proteomes" id="UP000494363"/>
    </source>
</evidence>
<dbReference type="PROSITE" id="PS51898">
    <property type="entry name" value="TYR_RECOMBINASE"/>
    <property type="match status" value="1"/>
</dbReference>
<name>A0A6J5DPU0_9BURK</name>
<dbReference type="PANTHER" id="PTHR30349">
    <property type="entry name" value="PHAGE INTEGRASE-RELATED"/>
    <property type="match status" value="1"/>
</dbReference>
<dbReference type="Proteomes" id="UP000494363">
    <property type="component" value="Unassembled WGS sequence"/>
</dbReference>
<gene>
    <name evidence="6" type="primary">xerC_5</name>
    <name evidence="6" type="ORF">LMG29542_02737</name>
</gene>
<keyword evidence="3" id="KW-0233">DNA recombination</keyword>
<feature type="region of interest" description="Disordered" evidence="4">
    <location>
        <begin position="1"/>
        <end position="25"/>
    </location>
</feature>
<dbReference type="InterPro" id="IPR011010">
    <property type="entry name" value="DNA_brk_join_enz"/>
</dbReference>
<dbReference type="GO" id="GO:0015074">
    <property type="term" value="P:DNA integration"/>
    <property type="evidence" value="ECO:0007669"/>
    <property type="project" value="UniProtKB-KW"/>
</dbReference>
<feature type="domain" description="Tyr recombinase" evidence="5">
    <location>
        <begin position="82"/>
        <end position="296"/>
    </location>
</feature>
<evidence type="ECO:0000256" key="1">
    <source>
        <dbReference type="ARBA" id="ARBA00004496"/>
    </source>
</evidence>
<organism evidence="6 7">
    <name type="scientific">Paraburkholderia humisilvae</name>
    <dbReference type="NCBI Taxonomy" id="627669"/>
    <lineage>
        <taxon>Bacteria</taxon>
        <taxon>Pseudomonadati</taxon>
        <taxon>Pseudomonadota</taxon>
        <taxon>Betaproteobacteria</taxon>
        <taxon>Burkholderiales</taxon>
        <taxon>Burkholderiaceae</taxon>
        <taxon>Paraburkholderia</taxon>
    </lineage>
</organism>
<evidence type="ECO:0000313" key="6">
    <source>
        <dbReference type="EMBL" id="CAB3755953.1"/>
    </source>
</evidence>
<dbReference type="GO" id="GO:0006310">
    <property type="term" value="P:DNA recombination"/>
    <property type="evidence" value="ECO:0007669"/>
    <property type="project" value="UniProtKB-KW"/>
</dbReference>
<dbReference type="Gene3D" id="1.10.443.10">
    <property type="entry name" value="Intergrase catalytic core"/>
    <property type="match status" value="1"/>
</dbReference>
<evidence type="ECO:0000256" key="4">
    <source>
        <dbReference type="SAM" id="MobiDB-lite"/>
    </source>
</evidence>
<evidence type="ECO:0000259" key="5">
    <source>
        <dbReference type="PROSITE" id="PS51898"/>
    </source>
</evidence>
<dbReference type="PANTHER" id="PTHR30349:SF77">
    <property type="entry name" value="TYROSINE RECOMBINASE XERC"/>
    <property type="match status" value="1"/>
</dbReference>
<dbReference type="Pfam" id="PF00589">
    <property type="entry name" value="Phage_integrase"/>
    <property type="match status" value="1"/>
</dbReference>
<comment type="subcellular location">
    <subcellularLocation>
        <location evidence="1">Cytoplasm</location>
    </subcellularLocation>
</comment>
<dbReference type="CDD" id="cd00397">
    <property type="entry name" value="DNA_BRE_C"/>
    <property type="match status" value="1"/>
</dbReference>
<proteinExistence type="predicted"/>
<dbReference type="GO" id="GO:0003677">
    <property type="term" value="F:DNA binding"/>
    <property type="evidence" value="ECO:0007669"/>
    <property type="project" value="InterPro"/>
</dbReference>
<dbReference type="InterPro" id="IPR002104">
    <property type="entry name" value="Integrase_catalytic"/>
</dbReference>